<dbReference type="Pfam" id="PF13193">
    <property type="entry name" value="AMP-binding_C"/>
    <property type="match status" value="1"/>
</dbReference>
<evidence type="ECO:0000313" key="2">
    <source>
        <dbReference type="EMBL" id="MTD55683.1"/>
    </source>
</evidence>
<sequence>MRPKWSPSCWTTLKPGHVVTPQDLIEFSRAGLADFKVPRSVRFVDELPTSSTGKILRRLVREASNAQQGE</sequence>
<dbReference type="Proteomes" id="UP000440096">
    <property type="component" value="Unassembled WGS sequence"/>
</dbReference>
<dbReference type="Gene3D" id="3.30.300.30">
    <property type="match status" value="1"/>
</dbReference>
<gene>
    <name evidence="2" type="ORF">GKO32_17105</name>
</gene>
<dbReference type="AlphaFoldDB" id="A0A6N7Z271"/>
<reference evidence="2 3" key="1">
    <citation type="submission" date="2019-11" db="EMBL/GenBank/DDBJ databases">
        <title>Draft genome of Amycolatopsis RM579.</title>
        <authorList>
            <person name="Duangmal K."/>
            <person name="Mingma R."/>
        </authorList>
    </citation>
    <scope>NUCLEOTIDE SEQUENCE [LARGE SCALE GENOMIC DNA]</scope>
    <source>
        <strain evidence="2 3">RM579</strain>
    </source>
</reference>
<evidence type="ECO:0000259" key="1">
    <source>
        <dbReference type="Pfam" id="PF13193"/>
    </source>
</evidence>
<dbReference type="InterPro" id="IPR025110">
    <property type="entry name" value="AMP-bd_C"/>
</dbReference>
<dbReference type="RefSeq" id="WP_376765967.1">
    <property type="nucleotide sequence ID" value="NZ_WMBA01000024.1"/>
</dbReference>
<accession>A0A6N7Z271</accession>
<organism evidence="2 3">
    <name type="scientific">Amycolatopsis pithecellobii</name>
    <dbReference type="NCBI Taxonomy" id="664692"/>
    <lineage>
        <taxon>Bacteria</taxon>
        <taxon>Bacillati</taxon>
        <taxon>Actinomycetota</taxon>
        <taxon>Actinomycetes</taxon>
        <taxon>Pseudonocardiales</taxon>
        <taxon>Pseudonocardiaceae</taxon>
        <taxon>Amycolatopsis</taxon>
    </lineage>
</organism>
<feature type="domain" description="AMP-binding enzyme C-terminal" evidence="1">
    <location>
        <begin position="7"/>
        <end position="54"/>
    </location>
</feature>
<proteinExistence type="predicted"/>
<evidence type="ECO:0000313" key="3">
    <source>
        <dbReference type="Proteomes" id="UP000440096"/>
    </source>
</evidence>
<dbReference type="InterPro" id="IPR045851">
    <property type="entry name" value="AMP-bd_C_sf"/>
</dbReference>
<comment type="caution">
    <text evidence="2">The sequence shown here is derived from an EMBL/GenBank/DDBJ whole genome shotgun (WGS) entry which is preliminary data.</text>
</comment>
<protein>
    <recommendedName>
        <fullName evidence="1">AMP-binding enzyme C-terminal domain-containing protein</fullName>
    </recommendedName>
</protein>
<name>A0A6N7Z271_9PSEU</name>
<keyword evidence="3" id="KW-1185">Reference proteome</keyword>
<dbReference type="SUPFAM" id="SSF56801">
    <property type="entry name" value="Acetyl-CoA synthetase-like"/>
    <property type="match status" value="1"/>
</dbReference>
<dbReference type="EMBL" id="WMBA01000024">
    <property type="protein sequence ID" value="MTD55683.1"/>
    <property type="molecule type" value="Genomic_DNA"/>
</dbReference>